<keyword evidence="1" id="KW-0812">Transmembrane</keyword>
<dbReference type="HOGENOM" id="CLU_002755_1_2_4"/>
<dbReference type="InterPro" id="IPR027463">
    <property type="entry name" value="AcrB_DN_DC_subdom"/>
</dbReference>
<dbReference type="Gene3D" id="3.30.70.1320">
    <property type="entry name" value="Multidrug efflux transporter AcrB pore domain like"/>
    <property type="match status" value="1"/>
</dbReference>
<feature type="transmembrane region" description="Helical" evidence="1">
    <location>
        <begin position="916"/>
        <end position="932"/>
    </location>
</feature>
<dbReference type="Gene3D" id="3.30.2090.10">
    <property type="entry name" value="Multidrug efflux transporter AcrB TolC docking domain, DN and DC subdomains"/>
    <property type="match status" value="2"/>
</dbReference>
<feature type="transmembrane region" description="Helical" evidence="1">
    <location>
        <begin position="989"/>
        <end position="1016"/>
    </location>
</feature>
<dbReference type="KEGG" id="cbab:SMCB_1944"/>
<gene>
    <name evidence="2" type="ORF">SMCB_1944</name>
</gene>
<dbReference type="SUPFAM" id="SSF82693">
    <property type="entry name" value="Multidrug efflux transporter AcrB pore domain, PN1, PN2, PC1 and PC2 subdomains"/>
    <property type="match status" value="3"/>
</dbReference>
<keyword evidence="1" id="KW-1133">Transmembrane helix</keyword>
<dbReference type="SUPFAM" id="SSF82714">
    <property type="entry name" value="Multidrug efflux transporter AcrB TolC docking domain, DN and DC subdomains"/>
    <property type="match status" value="2"/>
</dbReference>
<dbReference type="EMBL" id="AP014569">
    <property type="protein sequence ID" value="BAO84172.1"/>
    <property type="molecule type" value="Genomic_DNA"/>
</dbReference>
<feature type="transmembrane region" description="Helical" evidence="1">
    <location>
        <begin position="967"/>
        <end position="983"/>
    </location>
</feature>
<evidence type="ECO:0000313" key="2">
    <source>
        <dbReference type="EMBL" id="BAO84172.1"/>
    </source>
</evidence>
<dbReference type="GO" id="GO:0042910">
    <property type="term" value="F:xenobiotic transmembrane transporter activity"/>
    <property type="evidence" value="ECO:0007669"/>
    <property type="project" value="TreeGrafter"/>
</dbReference>
<feature type="transmembrane region" description="Helical" evidence="1">
    <location>
        <begin position="865"/>
        <end position="883"/>
    </location>
</feature>
<dbReference type="STRING" id="1458426.SMCB_1944"/>
<feature type="transmembrane region" description="Helical" evidence="1">
    <location>
        <begin position="388"/>
        <end position="409"/>
    </location>
</feature>
<dbReference type="SUPFAM" id="SSF82866">
    <property type="entry name" value="Multidrug efflux transporter AcrB transmembrane domain"/>
    <property type="match status" value="2"/>
</dbReference>
<dbReference type="PANTHER" id="PTHR32063:SF18">
    <property type="entry name" value="CATION EFFLUX SYSTEM PROTEIN"/>
    <property type="match status" value="1"/>
</dbReference>
<dbReference type="AlphaFoldDB" id="A0A060NQW9"/>
<dbReference type="Pfam" id="PF00873">
    <property type="entry name" value="ACR_tran"/>
    <property type="match status" value="1"/>
</dbReference>
<protein>
    <submittedName>
        <fullName evidence="2">Cation/multidrug efflux pump</fullName>
    </submittedName>
</protein>
<dbReference type="GO" id="GO:0005886">
    <property type="term" value="C:plasma membrane"/>
    <property type="evidence" value="ECO:0007669"/>
    <property type="project" value="TreeGrafter"/>
</dbReference>
<dbReference type="Gene3D" id="3.30.70.1430">
    <property type="entry name" value="Multidrug efflux transporter AcrB pore domain"/>
    <property type="match status" value="2"/>
</dbReference>
<feature type="transmembrane region" description="Helical" evidence="1">
    <location>
        <begin position="341"/>
        <end position="368"/>
    </location>
</feature>
<dbReference type="InterPro" id="IPR001036">
    <property type="entry name" value="Acrflvin-R"/>
</dbReference>
<dbReference type="OrthoDB" id="9757940at2"/>
<reference evidence="2 3" key="1">
    <citation type="journal article" date="2014" name="Nat. Commun.">
        <title>Physiological and genomic features of highly alkaliphilic hydrogen-utilizing Betaproteobacteria from a continental serpentinizing site.</title>
        <authorList>
            <person name="Suzuki S."/>
            <person name="Kuenen J.G."/>
            <person name="Schipper K."/>
            <person name="van der Velde S."/>
            <person name="Ishii S."/>
            <person name="Wu A."/>
            <person name="Sorokin D.Y."/>
            <person name="Tenney A."/>
            <person name="Meng X.Y."/>
            <person name="Morrill P.L."/>
            <person name="Kamagata Y."/>
            <person name="Muyzer G."/>
            <person name="Nealson K.H."/>
        </authorList>
    </citation>
    <scope>NUCLEOTIDE SEQUENCE [LARGE SCALE GENOMIC DNA]</scope>
    <source>
        <strain evidence="2 3">B1</strain>
    </source>
</reference>
<dbReference type="RefSeq" id="WP_045536634.1">
    <property type="nucleotide sequence ID" value="NZ_AP014569.1"/>
</dbReference>
<accession>A0A060NQW9</accession>
<organism evidence="2 3">
    <name type="scientific">Serpentinimonas maccroryi</name>
    <dbReference type="NCBI Taxonomy" id="1458426"/>
    <lineage>
        <taxon>Bacteria</taxon>
        <taxon>Pseudomonadati</taxon>
        <taxon>Pseudomonadota</taxon>
        <taxon>Betaproteobacteria</taxon>
        <taxon>Burkholderiales</taxon>
        <taxon>Comamonadaceae</taxon>
        <taxon>Serpentinimonas</taxon>
    </lineage>
</organism>
<proteinExistence type="predicted"/>
<dbReference type="Gene3D" id="3.30.70.1440">
    <property type="entry name" value="Multidrug efflux transporter AcrB pore domain"/>
    <property type="match status" value="1"/>
</dbReference>
<feature type="transmembrane region" description="Helical" evidence="1">
    <location>
        <begin position="430"/>
        <end position="453"/>
    </location>
</feature>
<sequence>MSFPNLSALAVRERAVTLFFILIAVLGGLYAFLSLGRAEDPSFTVRTMMVSALWPGATAEEMRSQVADRLEKRIQEVQNLYRIESTIRPGRVDLQVEFQDYTPSARVPELFDEVRQRMSDEAPRLPRGVVGPLINDDFGDVYFALIALSAPGLPLPELARSADTLRDRLQALPGLQKALLLGERPQRVFIDFDLARLHQLGLAPQAVFEAIDAQLQLLPAGALELQGARVLLRLPAELTDAQQLERVPLRVGGRLLQLQDVAQVRLGHEEPPSYLVRAHGQDAVLLGVVMQKGENGLAFGARLADFVRLQQAELPLGMELRVLTNQTDAITQAVDLFQKKFLAAMAVVMVVSMLAIGWRAGLVVGIAIPLTLGLTFMLMKFTGINLDRITLGALIIALGLLVDDAIIAIEMMIVKMEQGWDRVRAATHAWNATAAPMLFGTLVTVAGFVPIGFAQSGVGEYAGNIFWVLAYALLASWLVAVVFTPYLGIKLLAQAQPHGGPGGPGGGHGGSAHYQSRGYQRLRALITACVSWRKSVVAVTLLLLLLSAWAMANLVQKQFFPGSDRPEVLISVQLPQGSPIAQTDATVRRLEALLVNHPDVRSLSAYVGAGAPRFFISANPEQPNPAFAKLLAIGADAAARERIMADLQARIEAGEFPEARLRVSRLLFGPPVPWPVSFRIVGPEPQQLRAIAQQVQGIMQAHPHTLNTQLDWDERALVLQLELDAQRLRLLGLTPRELKQQLQFQLDGVVVSELRLGTRTVQVQARGARDGSPLLPEQIEIRSLDGRLVPLAQIGRFELRHEEPLLRRLNREPFLAVQADVRGAQPPTVTEELWQQMAALRAELPPGYRIDIGGSVERAGLANQSIQQLFPLMVALMLIFIMLQMRSFSGTFVVVATAPLGLVGAVLALLLFAQPFGFVALLGLIGLAGILMRNTMILTQQVQDNFHDGLEAEAAVVEAAVQRARPVILTALAAALAFVPLTFDSFWGPLAYVLIGGVAVGTAITLLYVPALYALWLRIGHAPPPSAAPVAKA</sequence>
<evidence type="ECO:0000256" key="1">
    <source>
        <dbReference type="SAM" id="Phobius"/>
    </source>
</evidence>
<keyword evidence="1" id="KW-0472">Membrane</keyword>
<feature type="transmembrane region" description="Helical" evidence="1">
    <location>
        <begin position="890"/>
        <end position="910"/>
    </location>
</feature>
<keyword evidence="3" id="KW-1185">Reference proteome</keyword>
<dbReference type="PANTHER" id="PTHR32063">
    <property type="match status" value="1"/>
</dbReference>
<feature type="transmembrane region" description="Helical" evidence="1">
    <location>
        <begin position="536"/>
        <end position="555"/>
    </location>
</feature>
<evidence type="ECO:0000313" key="3">
    <source>
        <dbReference type="Proteomes" id="UP000066014"/>
    </source>
</evidence>
<dbReference type="PRINTS" id="PR00702">
    <property type="entry name" value="ACRIFLAVINRP"/>
</dbReference>
<feature type="transmembrane region" description="Helical" evidence="1">
    <location>
        <begin position="15"/>
        <end position="33"/>
    </location>
</feature>
<dbReference type="Gene3D" id="1.20.1640.10">
    <property type="entry name" value="Multidrug efflux transporter AcrB transmembrane domain"/>
    <property type="match status" value="2"/>
</dbReference>
<dbReference type="Proteomes" id="UP000066014">
    <property type="component" value="Chromosome"/>
</dbReference>
<name>A0A060NQW9_9BURK</name>
<feature type="transmembrane region" description="Helical" evidence="1">
    <location>
        <begin position="465"/>
        <end position="489"/>
    </location>
</feature>